<protein>
    <submittedName>
        <fullName evidence="2">Sca1 complex scaffold protein scaa</fullName>
    </submittedName>
</protein>
<dbReference type="Proteomes" id="UP001146793">
    <property type="component" value="Unassembled WGS sequence"/>
</dbReference>
<feature type="region of interest" description="Disordered" evidence="1">
    <location>
        <begin position="253"/>
        <end position="325"/>
    </location>
</feature>
<dbReference type="EMBL" id="JANTQA010000047">
    <property type="protein sequence ID" value="KAJ3433198.1"/>
    <property type="molecule type" value="Genomic_DNA"/>
</dbReference>
<dbReference type="InterPro" id="IPR037474">
    <property type="entry name" value="ScaA"/>
</dbReference>
<proteinExistence type="predicted"/>
<reference evidence="2" key="1">
    <citation type="submission" date="2022-08" db="EMBL/GenBank/DDBJ databases">
        <title>Novel sulphate-reducing endosymbionts in the free-living metamonad Anaeramoeba.</title>
        <authorList>
            <person name="Jerlstrom-Hultqvist J."/>
            <person name="Cepicka I."/>
            <person name="Gallot-Lavallee L."/>
            <person name="Salas-Leiva D."/>
            <person name="Curtis B.A."/>
            <person name="Zahonova K."/>
            <person name="Pipaliya S."/>
            <person name="Dacks J."/>
            <person name="Roger A.J."/>
        </authorList>
    </citation>
    <scope>NUCLEOTIDE SEQUENCE</scope>
    <source>
        <strain evidence="2">Busselton2</strain>
    </source>
</reference>
<accession>A0AAV7YTV7</accession>
<dbReference type="GO" id="GO:0005886">
    <property type="term" value="C:plasma membrane"/>
    <property type="evidence" value="ECO:0007669"/>
    <property type="project" value="TreeGrafter"/>
</dbReference>
<dbReference type="PANTHER" id="PTHR37516">
    <property type="entry name" value="SCA1 COMPLEX SCAFFOLD PROTEIN SCAA"/>
    <property type="match status" value="1"/>
</dbReference>
<organism evidence="2 3">
    <name type="scientific">Anaeramoeba flamelloides</name>
    <dbReference type="NCBI Taxonomy" id="1746091"/>
    <lineage>
        <taxon>Eukaryota</taxon>
        <taxon>Metamonada</taxon>
        <taxon>Anaeramoebidae</taxon>
        <taxon>Anaeramoeba</taxon>
    </lineage>
</organism>
<dbReference type="GO" id="GO:1904515">
    <property type="term" value="P:positive regulation of TORC2 signaling"/>
    <property type="evidence" value="ECO:0007669"/>
    <property type="project" value="TreeGrafter"/>
</dbReference>
<evidence type="ECO:0000256" key="1">
    <source>
        <dbReference type="SAM" id="MobiDB-lite"/>
    </source>
</evidence>
<dbReference type="GO" id="GO:0005829">
    <property type="term" value="C:cytosol"/>
    <property type="evidence" value="ECO:0007669"/>
    <property type="project" value="TreeGrafter"/>
</dbReference>
<name>A0AAV7YTV7_9EUKA</name>
<gene>
    <name evidence="2" type="ORF">M0812_22151</name>
</gene>
<dbReference type="GO" id="GO:0046579">
    <property type="term" value="P:positive regulation of Ras protein signal transduction"/>
    <property type="evidence" value="ECO:0007669"/>
    <property type="project" value="TreeGrafter"/>
</dbReference>
<dbReference type="PANTHER" id="PTHR37516:SF1">
    <property type="entry name" value="SCA1 COMPLEX SCAFFOLD PROTEIN SCAA"/>
    <property type="match status" value="1"/>
</dbReference>
<sequence length="1381" mass="164403">MSRLNKLTRFTSTLAKIPTYDGLRGTYSGPYVNVNEKIQPTHKEKQYLPNTPVFMDGNGNLFDIHYLPIKKTNTNFRQGELQQLDEFALENDEQFKSKDGRQKLISQIGCVNLNQIKPFPNPEDFEEYEDFEQAAIEWHKTSNEQIGALQLPQQIGSQQYRFVEIQGNTSEKAMNLNKTQSTTDTNTENDDLTENALEYDEIENQDMNEIELTQDETNYNLTDEQELSLFQLIQKPNEITKILEQDKRSIAKEGLNNNEKEMEDEKEGKKKKEKNENKEEKEKAKEKDKDKAKEKDKNKEKEKEKEKEKTNENNIKNKEENKKEHFKKKTELNDYVYKKLPWDCLLSPPEPKPEYYLTLEGYERACRRWSRVVVSQLEYLPMHPSQLQDQAFLKSYIKKIKKKMIKKEKNDFFRGHSEWMKNVSSKIGRHKIQIVQKPIIPIPPPMPNYPITFIQDWGKLDGPTQQELKDFVQTLTKIQQINFDKYLSNQRIILGKYNTIFRNQKKLITQYWSRFHLTRNDVTQEESLERNPFVQEKNQRPIIFTIPEYNHSRPIPWKTLYDTNEYHKYEKIIQNIHYSSPFTKITNNYLHSQIQKIDDEIILKPLYEILDVENFALKHLIKIFYLPQSLEEFKIVFINKNEKLSKKKIMKVVRKTNFHHILNVLKDTTNQIVHSKIAFFVQQILKTKKGVNIIKRYIVKNRLIELYDIIYYINYFQNIPVSIFPVIEEMKDLLQMNYGMESLIIRMRRYIYLVYYISLIKNGIQKNVPKMNSRIEELFTLLDTKKKEFETKIIKVLNKKTIIATQNLFEGVTKRNSEISIFFLFLIIRIFNIDDKKISLIFTREDVDMIGWIIEMSKSKFTHVKNASKVLWNFLKTRTYGSFLAKAISTKPNLFLNLLFNKNELCKVEKTILEKTFRKSSIQKIQWYFELKNKYFEDYQEEEYTTRNMDSSKSQLDGRGKGGGGAFSQFLAMINKNIITTPPFIVLASLEYFTWLLQQLAKNRSIIDLETSLIFTKTFFKKYLSKLEQNIKKADVNLGCYGRFFEEYFKCLFELNLITVSKFSTKLSNRKNSPYSPHNTVGVRNKRKRSGSLTLKMFKGSNSGSNLNHMGNFNRRASVLSQLRVSTKINFEIEPEEIYQFFDLIKQAPEKEYEFKVRILNSIKYFLLNHSIYLFIYNDGRLFEQIKQFCFDSSDINFNRTAWDLFFKLVEYHSETVSYLIEAEQLKYFLTPSNDIIVIPNQLYCLNKIFCLPELEQNRNLEKQKTFRRYYEKEPLKSLRKDRRNVLNCFIKKLCFSRLHIIFKMFEKNKKGKAFVELSKIYFTIIQNNTCNKLYQEFKKTEEYAIGIQYFEKLTLNKVVPQNINRSSSKSHKKRRSIFMF</sequence>
<feature type="compositionally biased region" description="Basic and acidic residues" evidence="1">
    <location>
        <begin position="266"/>
        <end position="325"/>
    </location>
</feature>
<evidence type="ECO:0000313" key="2">
    <source>
        <dbReference type="EMBL" id="KAJ3433198.1"/>
    </source>
</evidence>
<evidence type="ECO:0000313" key="3">
    <source>
        <dbReference type="Proteomes" id="UP001146793"/>
    </source>
</evidence>
<comment type="caution">
    <text evidence="2">The sequence shown here is derived from an EMBL/GenBank/DDBJ whole genome shotgun (WGS) entry which is preliminary data.</text>
</comment>